<dbReference type="STRING" id="270351.Maq22A_c01965"/>
<evidence type="ECO:0000313" key="1">
    <source>
        <dbReference type="EMBL" id="BAQ43881.1"/>
    </source>
</evidence>
<dbReference type="GO" id="GO:0030638">
    <property type="term" value="P:polyketide metabolic process"/>
    <property type="evidence" value="ECO:0007669"/>
    <property type="project" value="InterPro"/>
</dbReference>
<dbReference type="InterPro" id="IPR032710">
    <property type="entry name" value="NTF2-like_dom_sf"/>
</dbReference>
<organism evidence="1 2">
    <name type="scientific">Methylobacterium aquaticum</name>
    <dbReference type="NCBI Taxonomy" id="270351"/>
    <lineage>
        <taxon>Bacteria</taxon>
        <taxon>Pseudomonadati</taxon>
        <taxon>Pseudomonadota</taxon>
        <taxon>Alphaproteobacteria</taxon>
        <taxon>Hyphomicrobiales</taxon>
        <taxon>Methylobacteriaceae</taxon>
        <taxon>Methylobacterium</taxon>
    </lineage>
</organism>
<reference evidence="1 2" key="1">
    <citation type="journal article" date="2015" name="Genome Announc.">
        <title>Complete Genome Sequence of Methylobacterium aquaticum Strain 22A, Isolated from Racomitrium japonicum Moss.</title>
        <authorList>
            <person name="Tani A."/>
            <person name="Ogura Y."/>
            <person name="Hayashi T."/>
            <person name="Kimbara K."/>
        </authorList>
    </citation>
    <scope>NUCLEOTIDE SEQUENCE [LARGE SCALE GENOMIC DNA]</scope>
    <source>
        <strain evidence="1 2">MA-22A</strain>
    </source>
</reference>
<dbReference type="RefSeq" id="WP_060845486.1">
    <property type="nucleotide sequence ID" value="NZ_AP014704.1"/>
</dbReference>
<name>A0A0C6EV34_9HYPH</name>
<dbReference type="InterPro" id="IPR009959">
    <property type="entry name" value="Cyclase_SnoaL-like"/>
</dbReference>
<evidence type="ECO:0000313" key="2">
    <source>
        <dbReference type="Proteomes" id="UP000061432"/>
    </source>
</evidence>
<gene>
    <name evidence="1" type="ORF">Maq22A_c01965</name>
</gene>
<dbReference type="Gene3D" id="3.10.450.50">
    <property type="match status" value="1"/>
</dbReference>
<sequence>MTNATVLEDLFDRWERVWHEGAFDLVESCVAPSYVRHDEMGDRTVAREDYAAELSRLRQARPDIRIIVYDHSFEGDRAWFRFTMKWTDLESSEVRTRAGLQSYRTEAGRLAETWVIMQPVGSAWSDTVAQASWTGRAPGR</sequence>
<dbReference type="KEGG" id="maqu:Maq22A_c01965"/>
<evidence type="ECO:0008006" key="3">
    <source>
        <dbReference type="Google" id="ProtNLM"/>
    </source>
</evidence>
<dbReference type="AlphaFoldDB" id="A0A0C6EV34"/>
<dbReference type="OrthoDB" id="8074598at2"/>
<proteinExistence type="predicted"/>
<dbReference type="Pfam" id="PF07366">
    <property type="entry name" value="SnoaL"/>
    <property type="match status" value="1"/>
</dbReference>
<dbReference type="SUPFAM" id="SSF54427">
    <property type="entry name" value="NTF2-like"/>
    <property type="match status" value="1"/>
</dbReference>
<reference evidence="2" key="2">
    <citation type="submission" date="2015-01" db="EMBL/GenBank/DDBJ databases">
        <title>Complete genome sequence of Methylobacterium aquaticum strain 22A.</title>
        <authorList>
            <person name="Tani A."/>
            <person name="Ogura Y."/>
            <person name="Hayashi T."/>
        </authorList>
    </citation>
    <scope>NUCLEOTIDE SEQUENCE [LARGE SCALE GENOMIC DNA]</scope>
    <source>
        <strain evidence="2">MA-22A</strain>
    </source>
</reference>
<dbReference type="Proteomes" id="UP000061432">
    <property type="component" value="Chromosome"/>
</dbReference>
<dbReference type="PATRIC" id="fig|270351.10.peg.393"/>
<accession>A0A0C6EV34</accession>
<dbReference type="EMBL" id="AP014704">
    <property type="protein sequence ID" value="BAQ43881.1"/>
    <property type="molecule type" value="Genomic_DNA"/>
</dbReference>
<protein>
    <recommendedName>
        <fullName evidence="3">SnoaL-like domain-containing protein</fullName>
    </recommendedName>
</protein>